<dbReference type="AlphaFoldDB" id="A0AAF0U3Q1"/>
<reference evidence="1" key="1">
    <citation type="submission" date="2023-08" db="EMBL/GenBank/DDBJ databases">
        <title>A de novo genome assembly of Solanum verrucosum Schlechtendal, a Mexican diploid species geographically isolated from the other diploid A-genome species in potato relatives.</title>
        <authorList>
            <person name="Hosaka K."/>
        </authorList>
    </citation>
    <scope>NUCLEOTIDE SEQUENCE</scope>
    <source>
        <tissue evidence="1">Young leaves</tissue>
    </source>
</reference>
<organism evidence="1 2">
    <name type="scientific">Solanum verrucosum</name>
    <dbReference type="NCBI Taxonomy" id="315347"/>
    <lineage>
        <taxon>Eukaryota</taxon>
        <taxon>Viridiplantae</taxon>
        <taxon>Streptophyta</taxon>
        <taxon>Embryophyta</taxon>
        <taxon>Tracheophyta</taxon>
        <taxon>Spermatophyta</taxon>
        <taxon>Magnoliopsida</taxon>
        <taxon>eudicotyledons</taxon>
        <taxon>Gunneridae</taxon>
        <taxon>Pentapetalae</taxon>
        <taxon>asterids</taxon>
        <taxon>lamiids</taxon>
        <taxon>Solanales</taxon>
        <taxon>Solanaceae</taxon>
        <taxon>Solanoideae</taxon>
        <taxon>Solaneae</taxon>
        <taxon>Solanum</taxon>
    </lineage>
</organism>
<proteinExistence type="predicted"/>
<dbReference type="EMBL" id="CP133618">
    <property type="protein sequence ID" value="WMV38624.1"/>
    <property type="molecule type" value="Genomic_DNA"/>
</dbReference>
<keyword evidence="2" id="KW-1185">Reference proteome</keyword>
<sequence>MLGSAKTFVAIVGNADNERSESLASYDGIDEKILSEDASSRFQLFDGFPKLYQRAEAKIAQARSGSQHEPLIIRASTQWYACDDVAWKRSETTGLQGNMEKAWIDPQQVEAAET</sequence>
<evidence type="ECO:0000313" key="2">
    <source>
        <dbReference type="Proteomes" id="UP001234989"/>
    </source>
</evidence>
<evidence type="ECO:0000313" key="1">
    <source>
        <dbReference type="EMBL" id="WMV38624.1"/>
    </source>
</evidence>
<accession>A0AAF0U3Q1</accession>
<protein>
    <submittedName>
        <fullName evidence="1">Uncharacterized protein</fullName>
    </submittedName>
</protein>
<dbReference type="Proteomes" id="UP001234989">
    <property type="component" value="Chromosome 7"/>
</dbReference>
<gene>
    <name evidence="1" type="ORF">MTR67_032009</name>
</gene>
<name>A0AAF0U3Q1_SOLVR</name>